<dbReference type="Proteomes" id="UP000000272">
    <property type="component" value="Chromosome"/>
</dbReference>
<evidence type="ECO:0000313" key="2">
    <source>
        <dbReference type="Proteomes" id="UP000000272"/>
    </source>
</evidence>
<proteinExistence type="predicted"/>
<protein>
    <submittedName>
        <fullName evidence="1">Uncharacterized protein</fullName>
    </submittedName>
</protein>
<accession>D9S0L2</accession>
<dbReference type="KEGG" id="toc:Toce_2157"/>
<reference evidence="1 2" key="1">
    <citation type="journal article" date="2010" name="Stand. Genomic Sci.">
        <title>Complete genome sequence of Thermosediminibacter oceani type strain (JW/IW-1228P).</title>
        <authorList>
            <person name="Pitluck S."/>
            <person name="Yasawong M."/>
            <person name="Munk C."/>
            <person name="Nolan M."/>
            <person name="Lapidus A."/>
            <person name="Lucas S."/>
            <person name="Glavina Del Rio T."/>
            <person name="Tice H."/>
            <person name="Cheng J.F."/>
            <person name="Bruce D."/>
            <person name="Detter C."/>
            <person name="Tapia R."/>
            <person name="Han C."/>
            <person name="Goodwin L."/>
            <person name="Liolios K."/>
            <person name="Ivanova N."/>
            <person name="Mavromatis K."/>
            <person name="Mikhailova N."/>
            <person name="Pati A."/>
            <person name="Chen A."/>
            <person name="Palaniappan K."/>
            <person name="Land M."/>
            <person name="Hauser L."/>
            <person name="Chang Y.J."/>
            <person name="Jeffries C.D."/>
            <person name="Rohde M."/>
            <person name="Spring S."/>
            <person name="Sikorski J."/>
            <person name="Goker M."/>
            <person name="Woyke T."/>
            <person name="Bristow J."/>
            <person name="Eisen J.A."/>
            <person name="Markowitz V."/>
            <person name="Hugenholtz P."/>
            <person name="Kyrpides N.C."/>
            <person name="Klenk H.P."/>
        </authorList>
    </citation>
    <scope>NUCLEOTIDE SEQUENCE [LARGE SCALE GENOMIC DNA]</scope>
    <source>
        <strain evidence="2">ATCC BAA-1034 / DSM 16646 / JW/IW-1228P</strain>
    </source>
</reference>
<dbReference type="eggNOG" id="ENOG50337JR">
    <property type="taxonomic scope" value="Bacteria"/>
</dbReference>
<name>D9S0L2_THEOJ</name>
<dbReference type="STRING" id="555079.Toce_2157"/>
<dbReference type="RefSeq" id="WP_013276878.1">
    <property type="nucleotide sequence ID" value="NC_014377.1"/>
</dbReference>
<evidence type="ECO:0000313" key="1">
    <source>
        <dbReference type="EMBL" id="ADL08870.1"/>
    </source>
</evidence>
<gene>
    <name evidence="1" type="ordered locus">Toce_2157</name>
</gene>
<dbReference type="EMBL" id="CP002131">
    <property type="protein sequence ID" value="ADL08870.1"/>
    <property type="molecule type" value="Genomic_DNA"/>
</dbReference>
<sequence>MSERIIFDDYIKQLQKDSFKIYSLMESEQTPGKKVKRKPRDPEETFVLFLLDYKRWQRALKTGAISEIAPRRYRLDWMKNF</sequence>
<dbReference type="HOGENOM" id="CLU_2572754_0_0_9"/>
<keyword evidence="2" id="KW-1185">Reference proteome</keyword>
<dbReference type="AlphaFoldDB" id="D9S0L2"/>
<organism evidence="1 2">
    <name type="scientific">Thermosediminibacter oceani (strain ATCC BAA-1034 / DSM 16646 / JW/IW-1228P)</name>
    <dbReference type="NCBI Taxonomy" id="555079"/>
    <lineage>
        <taxon>Bacteria</taxon>
        <taxon>Bacillati</taxon>
        <taxon>Bacillota</taxon>
        <taxon>Clostridia</taxon>
        <taxon>Thermosediminibacterales</taxon>
        <taxon>Thermosediminibacteraceae</taxon>
        <taxon>Thermosediminibacter</taxon>
    </lineage>
</organism>
<dbReference type="OrthoDB" id="1809110at2"/>